<dbReference type="EMBL" id="MU004185">
    <property type="protein sequence ID" value="KAF2498237.1"/>
    <property type="molecule type" value="Genomic_DNA"/>
</dbReference>
<keyword evidence="1" id="KW-0812">Transmembrane</keyword>
<feature type="transmembrane region" description="Helical" evidence="1">
    <location>
        <begin position="279"/>
        <end position="302"/>
    </location>
</feature>
<name>A0A6A6R488_9PEZI</name>
<organism evidence="2 3">
    <name type="scientific">Lophium mytilinum</name>
    <dbReference type="NCBI Taxonomy" id="390894"/>
    <lineage>
        <taxon>Eukaryota</taxon>
        <taxon>Fungi</taxon>
        <taxon>Dikarya</taxon>
        <taxon>Ascomycota</taxon>
        <taxon>Pezizomycotina</taxon>
        <taxon>Dothideomycetes</taxon>
        <taxon>Pleosporomycetidae</taxon>
        <taxon>Mytilinidiales</taxon>
        <taxon>Mytilinidiaceae</taxon>
        <taxon>Lophium</taxon>
    </lineage>
</organism>
<keyword evidence="1" id="KW-0472">Membrane</keyword>
<reference evidence="2" key="1">
    <citation type="journal article" date="2020" name="Stud. Mycol.">
        <title>101 Dothideomycetes genomes: a test case for predicting lifestyles and emergence of pathogens.</title>
        <authorList>
            <person name="Haridas S."/>
            <person name="Albert R."/>
            <person name="Binder M."/>
            <person name="Bloem J."/>
            <person name="Labutti K."/>
            <person name="Salamov A."/>
            <person name="Andreopoulos B."/>
            <person name="Baker S."/>
            <person name="Barry K."/>
            <person name="Bills G."/>
            <person name="Bluhm B."/>
            <person name="Cannon C."/>
            <person name="Castanera R."/>
            <person name="Culley D."/>
            <person name="Daum C."/>
            <person name="Ezra D."/>
            <person name="Gonzalez J."/>
            <person name="Henrissat B."/>
            <person name="Kuo A."/>
            <person name="Liang C."/>
            <person name="Lipzen A."/>
            <person name="Lutzoni F."/>
            <person name="Magnuson J."/>
            <person name="Mondo S."/>
            <person name="Nolan M."/>
            <person name="Ohm R."/>
            <person name="Pangilinan J."/>
            <person name="Park H.-J."/>
            <person name="Ramirez L."/>
            <person name="Alfaro M."/>
            <person name="Sun H."/>
            <person name="Tritt A."/>
            <person name="Yoshinaga Y."/>
            <person name="Zwiers L.-H."/>
            <person name="Turgeon B."/>
            <person name="Goodwin S."/>
            <person name="Spatafora J."/>
            <person name="Crous P."/>
            <person name="Grigoriev I."/>
        </authorList>
    </citation>
    <scope>NUCLEOTIDE SEQUENCE</scope>
    <source>
        <strain evidence="2">CBS 269.34</strain>
    </source>
</reference>
<protein>
    <submittedName>
        <fullName evidence="2">Uncharacterized protein</fullName>
    </submittedName>
</protein>
<feature type="transmembrane region" description="Helical" evidence="1">
    <location>
        <begin position="174"/>
        <end position="194"/>
    </location>
</feature>
<accession>A0A6A6R488</accession>
<feature type="transmembrane region" description="Helical" evidence="1">
    <location>
        <begin position="214"/>
        <end position="237"/>
    </location>
</feature>
<dbReference type="AlphaFoldDB" id="A0A6A6R488"/>
<evidence type="ECO:0000256" key="1">
    <source>
        <dbReference type="SAM" id="Phobius"/>
    </source>
</evidence>
<dbReference type="OrthoDB" id="3759714at2759"/>
<evidence type="ECO:0000313" key="3">
    <source>
        <dbReference type="Proteomes" id="UP000799750"/>
    </source>
</evidence>
<proteinExistence type="predicted"/>
<keyword evidence="3" id="KW-1185">Reference proteome</keyword>
<feature type="transmembrane region" description="Helical" evidence="1">
    <location>
        <begin position="249"/>
        <end position="267"/>
    </location>
</feature>
<evidence type="ECO:0000313" key="2">
    <source>
        <dbReference type="EMBL" id="KAF2498237.1"/>
    </source>
</evidence>
<sequence>MDSTPTVSAPALSGTKCASSCSLRIFENPPSSAADVVVVFSQLVELRKLQEDCCERLKAAKLPARILTFAYDAQPPSSMNNGTQGLTSAEAAVVFCQSLSSEREASGRKNDPILFLTTKNSVDSIIPIILGDSLVLGPLAEETDVNSIIYAPIKRSTFGVLRLHASPYTYRQRILETAILTSLQAVIIIALHIYKLYCGSLFDPSWPIWSSLSVIGFVQKALVYTLLGWFALGYVHLATMQFDVNRNDRLQWVFIAVGISVVIPKHWHFATIDLQALALPLAVTITASMVFSAWMHWVWRFISNDKESKMEKKVKMLVRRASNMVPGDPSRFIEYDSVLDNMSNFTFEYWPWDCSERLPHLYLETCGCRAGSNTIENEEVAFTMLLLTHRVWCILFRHGDDSQVDNDFQQLCISRLKRPYRTSVTPARQIKHCFYYQYYSATSRVSPQVCYLLSIGGGASQSKADWDN</sequence>
<dbReference type="Proteomes" id="UP000799750">
    <property type="component" value="Unassembled WGS sequence"/>
</dbReference>
<keyword evidence="1" id="KW-1133">Transmembrane helix</keyword>
<gene>
    <name evidence="2" type="ORF">BU16DRAFT_536296</name>
</gene>